<sequence length="208" mass="24303">MLRDTLIDRDLFEKIQEKVLENEGNGENIELKKKMLEKSALKRLRKKRSIKKYSGIKKEDLKEIIEFAGMISLEIFGGPSDFEIAAAHPEWCSHCGTCCKESSPIFIHKDELGILLRFNLDLKYEIVGNDEYPGHFRFKEDLPCKFHGAKRCKIYDSRPHVCRSYPLILMGNDDRHYYVLDLYHKCDYALNLLLEKSMILFDEAVSHI</sequence>
<organism evidence="1 2">
    <name type="scientific">Methanobacterium bryantii</name>
    <dbReference type="NCBI Taxonomy" id="2161"/>
    <lineage>
        <taxon>Archaea</taxon>
        <taxon>Methanobacteriati</taxon>
        <taxon>Methanobacteriota</taxon>
        <taxon>Methanomada group</taxon>
        <taxon>Methanobacteria</taxon>
        <taxon>Methanobacteriales</taxon>
        <taxon>Methanobacteriaceae</taxon>
        <taxon>Methanobacterium</taxon>
    </lineage>
</organism>
<name>A0A2A2H505_METBR</name>
<accession>A0A2A2H505</accession>
<dbReference type="OrthoDB" id="36424at2157"/>
<dbReference type="EMBL" id="LMVM01000023">
    <property type="protein sequence ID" value="PAV04478.1"/>
    <property type="molecule type" value="Genomic_DNA"/>
</dbReference>
<protein>
    <submittedName>
        <fullName evidence="1">Fe-S oxidoreductase</fullName>
    </submittedName>
</protein>
<dbReference type="InterPro" id="IPR005358">
    <property type="entry name" value="Puta_zinc/iron-chelating_dom"/>
</dbReference>
<keyword evidence="2" id="KW-1185">Reference proteome</keyword>
<dbReference type="Proteomes" id="UP000217784">
    <property type="component" value="Unassembled WGS sequence"/>
</dbReference>
<dbReference type="RefSeq" id="WP_069582769.1">
    <property type="nucleotide sequence ID" value="NZ_LMVM01000023.1"/>
</dbReference>
<dbReference type="AlphaFoldDB" id="A0A2A2H505"/>
<dbReference type="Pfam" id="PF03692">
    <property type="entry name" value="CxxCxxCC"/>
    <property type="match status" value="1"/>
</dbReference>
<comment type="caution">
    <text evidence="1">The sequence shown here is derived from an EMBL/GenBank/DDBJ whole genome shotgun (WGS) entry which is preliminary data.</text>
</comment>
<evidence type="ECO:0000313" key="1">
    <source>
        <dbReference type="EMBL" id="PAV04478.1"/>
    </source>
</evidence>
<evidence type="ECO:0000313" key="2">
    <source>
        <dbReference type="Proteomes" id="UP000217784"/>
    </source>
</evidence>
<gene>
    <name evidence="1" type="ORF">ASJ80_06475</name>
</gene>
<reference evidence="1 2" key="1">
    <citation type="journal article" date="2017" name="BMC Genomics">
        <title>Genomic analysis of methanogenic archaea reveals a shift towards energy conservation.</title>
        <authorList>
            <person name="Gilmore S.P."/>
            <person name="Henske J.K."/>
            <person name="Sexton J.A."/>
            <person name="Solomon K.V."/>
            <person name="Seppala S."/>
            <person name="Yoo J.I."/>
            <person name="Huyett L.M."/>
            <person name="Pressman A."/>
            <person name="Cogan J.Z."/>
            <person name="Kivenson V."/>
            <person name="Peng X."/>
            <person name="Tan Y."/>
            <person name="Valentine D.L."/>
            <person name="O'Malley M.A."/>
        </authorList>
    </citation>
    <scope>NUCLEOTIDE SEQUENCE [LARGE SCALE GENOMIC DNA]</scope>
    <source>
        <strain evidence="1 2">M.o.H.</strain>
    </source>
</reference>
<proteinExistence type="predicted"/>